<dbReference type="PATRIC" id="fig|284581.3.peg.4473"/>
<dbReference type="RefSeq" id="WP_053400400.1">
    <property type="nucleotide sequence ID" value="NZ_LILC01000007.1"/>
</dbReference>
<dbReference type="Proteomes" id="UP000037558">
    <property type="component" value="Unassembled WGS sequence"/>
</dbReference>
<comment type="caution">
    <text evidence="2">The sequence shown here is derived from an EMBL/GenBank/DDBJ whole genome shotgun (WGS) entry which is preliminary data.</text>
</comment>
<keyword evidence="1" id="KW-1133">Transmembrane helix</keyword>
<dbReference type="AlphaFoldDB" id="A0A0M0L8U7"/>
<dbReference type="EMBL" id="LILC01000007">
    <property type="protein sequence ID" value="KOO47495.1"/>
    <property type="molecule type" value="Genomic_DNA"/>
</dbReference>
<organism evidence="2 3">
    <name type="scientific">Priestia koreensis</name>
    <dbReference type="NCBI Taxonomy" id="284581"/>
    <lineage>
        <taxon>Bacteria</taxon>
        <taxon>Bacillati</taxon>
        <taxon>Bacillota</taxon>
        <taxon>Bacilli</taxon>
        <taxon>Bacillales</taxon>
        <taxon>Bacillaceae</taxon>
        <taxon>Priestia</taxon>
    </lineage>
</organism>
<protein>
    <submittedName>
        <fullName evidence="2">Uncharacterized protein</fullName>
    </submittedName>
</protein>
<sequence length="150" mass="17556">MSKKQVKKKKKWKRSTKIILSIIAVIVIGITWLVLDSVFWLRSLEYPIGKDTVDTFEKNRFEIVGAPDMDSPEMDNNYVLFDHRKPVLDEVVLEHIVQTYEGDHSFYIVNKAGNYGVINTEKHTLRVYKSLKDLSKKQQEEIKHGEITKY</sequence>
<evidence type="ECO:0000256" key="1">
    <source>
        <dbReference type="SAM" id="Phobius"/>
    </source>
</evidence>
<keyword evidence="1" id="KW-0812">Transmembrane</keyword>
<proteinExistence type="predicted"/>
<accession>A0A0M0L8U7</accession>
<name>A0A0M0L8U7_9BACI</name>
<evidence type="ECO:0000313" key="3">
    <source>
        <dbReference type="Proteomes" id="UP000037558"/>
    </source>
</evidence>
<keyword evidence="3" id="KW-1185">Reference proteome</keyword>
<keyword evidence="1" id="KW-0472">Membrane</keyword>
<feature type="transmembrane region" description="Helical" evidence="1">
    <location>
        <begin position="20"/>
        <end position="41"/>
    </location>
</feature>
<evidence type="ECO:0000313" key="2">
    <source>
        <dbReference type="EMBL" id="KOO47495.1"/>
    </source>
</evidence>
<gene>
    <name evidence="2" type="ORF">AMD01_05470</name>
</gene>
<reference evidence="3" key="1">
    <citation type="submission" date="2015-08" db="EMBL/GenBank/DDBJ databases">
        <title>Fjat-14210 dsm16467.</title>
        <authorList>
            <person name="Liu B."/>
            <person name="Wang J."/>
            <person name="Zhu Y."/>
            <person name="Liu G."/>
            <person name="Chen Q."/>
            <person name="Chen Z."/>
            <person name="Lan J."/>
            <person name="Che J."/>
            <person name="Ge C."/>
            <person name="Shi H."/>
            <person name="Pan Z."/>
            <person name="Liu X."/>
        </authorList>
    </citation>
    <scope>NUCLEOTIDE SEQUENCE [LARGE SCALE GENOMIC DNA]</scope>
    <source>
        <strain evidence="3">DSM 16467</strain>
    </source>
</reference>